<evidence type="ECO:0000313" key="1">
    <source>
        <dbReference type="EMBL" id="RQM20492.1"/>
    </source>
</evidence>
<sequence length="122" mass="12564">MRPAEYVSEEAPVGMQVGEPEGFTVTARVQRGVGDPVGVEESNDATKLAVMEGLEAKQLGIGECPDTEACGFGDVGVTEPETVHAVEASPGEDVAALELSGVVEVSAEFLALLPRFICSATG</sequence>
<evidence type="ECO:0000313" key="2">
    <source>
        <dbReference type="Proteomes" id="UP000284702"/>
    </source>
</evidence>
<reference evidence="1" key="1">
    <citation type="submission" date="2018-07" db="EMBL/GenBank/DDBJ databases">
        <title>Annotation of Aphanomyces astaci genome assembly.</title>
        <authorList>
            <person name="Studholme D.J."/>
        </authorList>
    </citation>
    <scope>NUCLEOTIDE SEQUENCE [LARGE SCALE GENOMIC DNA]</scope>
    <source>
        <strain evidence="1">Pc</strain>
    </source>
</reference>
<dbReference type="Proteomes" id="UP000284702">
    <property type="component" value="Unassembled WGS sequence"/>
</dbReference>
<comment type="caution">
    <text evidence="1">The sequence shown here is derived from an EMBL/GenBank/DDBJ whole genome shotgun (WGS) entry which is preliminary data.</text>
</comment>
<keyword evidence="2" id="KW-1185">Reference proteome</keyword>
<gene>
    <name evidence="1" type="ORF">B5M09_012179</name>
</gene>
<name>A0A425CTV4_APHAT</name>
<organism evidence="1 2">
    <name type="scientific">Aphanomyces astaci</name>
    <name type="common">Crayfish plague agent</name>
    <dbReference type="NCBI Taxonomy" id="112090"/>
    <lineage>
        <taxon>Eukaryota</taxon>
        <taxon>Sar</taxon>
        <taxon>Stramenopiles</taxon>
        <taxon>Oomycota</taxon>
        <taxon>Saprolegniomycetes</taxon>
        <taxon>Saprolegniales</taxon>
        <taxon>Verrucalvaceae</taxon>
        <taxon>Aphanomyces</taxon>
    </lineage>
</organism>
<dbReference type="EMBL" id="MZMZ02003861">
    <property type="protein sequence ID" value="RQM20492.1"/>
    <property type="molecule type" value="Genomic_DNA"/>
</dbReference>
<proteinExistence type="predicted"/>
<accession>A0A425CTV4</accession>
<protein>
    <submittedName>
        <fullName evidence="1">Uncharacterized protein</fullName>
    </submittedName>
</protein>
<dbReference type="AlphaFoldDB" id="A0A425CTV4"/>